<feature type="transmembrane region" description="Helical" evidence="2">
    <location>
        <begin position="12"/>
        <end position="31"/>
    </location>
</feature>
<dbReference type="PRINTS" id="PR00702">
    <property type="entry name" value="ACRIFLAVINRP"/>
</dbReference>
<protein>
    <submittedName>
        <fullName evidence="3">Multidrug efflux pump subunit AcrB</fullName>
    </submittedName>
</protein>
<dbReference type="RefSeq" id="WP_370091083.1">
    <property type="nucleotide sequence ID" value="NZ_JBGBZN010000002.1"/>
</dbReference>
<feature type="transmembrane region" description="Helical" evidence="2">
    <location>
        <begin position="848"/>
        <end position="867"/>
    </location>
</feature>
<feature type="transmembrane region" description="Helical" evidence="2">
    <location>
        <begin position="901"/>
        <end position="925"/>
    </location>
</feature>
<keyword evidence="2" id="KW-0472">Membrane</keyword>
<dbReference type="Gene3D" id="1.20.1640.10">
    <property type="entry name" value="Multidrug efflux transporter AcrB transmembrane domain"/>
    <property type="match status" value="2"/>
</dbReference>
<reference evidence="3 4" key="1">
    <citation type="submission" date="2024-07" db="EMBL/GenBank/DDBJ databases">
        <title>Genomic Encyclopedia of Type Strains, Phase V (KMG-V): Genome sequencing to study the core and pangenomes of soil and plant-associated prokaryotes.</title>
        <authorList>
            <person name="Whitman W."/>
        </authorList>
    </citation>
    <scope>NUCLEOTIDE SEQUENCE [LARGE SCALE GENOMIC DNA]</scope>
    <source>
        <strain evidence="3 4">USDA 222</strain>
    </source>
</reference>
<feature type="transmembrane region" description="Helical" evidence="2">
    <location>
        <begin position="874"/>
        <end position="895"/>
    </location>
</feature>
<dbReference type="SUPFAM" id="SSF82693">
    <property type="entry name" value="Multidrug efflux transporter AcrB pore domain, PN1, PN2, PC1 and PC2 subdomains"/>
    <property type="match status" value="3"/>
</dbReference>
<name>A0ABV4GGJ2_9BRAD</name>
<evidence type="ECO:0000256" key="2">
    <source>
        <dbReference type="SAM" id="Phobius"/>
    </source>
</evidence>
<keyword evidence="4" id="KW-1185">Reference proteome</keyword>
<feature type="compositionally biased region" description="Low complexity" evidence="1">
    <location>
        <begin position="1031"/>
        <end position="1040"/>
    </location>
</feature>
<dbReference type="Gene3D" id="3.30.2090.10">
    <property type="entry name" value="Multidrug efflux transporter AcrB TolC docking domain, DN and DC subdomains"/>
    <property type="match status" value="2"/>
</dbReference>
<dbReference type="Gene3D" id="3.30.70.1440">
    <property type="entry name" value="Multidrug efflux transporter AcrB pore domain"/>
    <property type="match status" value="1"/>
</dbReference>
<organism evidence="3 4">
    <name type="scientific">Bradyrhizobium yuanmingense</name>
    <dbReference type="NCBI Taxonomy" id="108015"/>
    <lineage>
        <taxon>Bacteria</taxon>
        <taxon>Pseudomonadati</taxon>
        <taxon>Pseudomonadota</taxon>
        <taxon>Alphaproteobacteria</taxon>
        <taxon>Hyphomicrobiales</taxon>
        <taxon>Nitrobacteraceae</taxon>
        <taxon>Bradyrhizobium</taxon>
    </lineage>
</organism>
<dbReference type="SUPFAM" id="SSF82866">
    <property type="entry name" value="Multidrug efflux transporter AcrB transmembrane domain"/>
    <property type="match status" value="2"/>
</dbReference>
<feature type="transmembrane region" description="Helical" evidence="2">
    <location>
        <begin position="510"/>
        <end position="534"/>
    </location>
</feature>
<dbReference type="InterPro" id="IPR001036">
    <property type="entry name" value="Acrflvin-R"/>
</dbReference>
<dbReference type="Gene3D" id="3.30.70.1430">
    <property type="entry name" value="Multidrug efflux transporter AcrB pore domain"/>
    <property type="match status" value="2"/>
</dbReference>
<evidence type="ECO:0000313" key="3">
    <source>
        <dbReference type="EMBL" id="MEY9471057.1"/>
    </source>
</evidence>
<dbReference type="Proteomes" id="UP001565474">
    <property type="component" value="Unassembled WGS sequence"/>
</dbReference>
<evidence type="ECO:0000313" key="4">
    <source>
        <dbReference type="Proteomes" id="UP001565474"/>
    </source>
</evidence>
<dbReference type="PANTHER" id="PTHR32063">
    <property type="match status" value="1"/>
</dbReference>
<evidence type="ECO:0000256" key="1">
    <source>
        <dbReference type="SAM" id="MobiDB-lite"/>
    </source>
</evidence>
<feature type="transmembrane region" description="Helical" evidence="2">
    <location>
        <begin position="471"/>
        <end position="490"/>
    </location>
</feature>
<proteinExistence type="predicted"/>
<feature type="transmembrane region" description="Helical" evidence="2">
    <location>
        <begin position="360"/>
        <end position="377"/>
    </location>
</feature>
<dbReference type="InterPro" id="IPR027463">
    <property type="entry name" value="AcrB_DN_DC_subdom"/>
</dbReference>
<feature type="transmembrane region" description="Helical" evidence="2">
    <location>
        <begin position="977"/>
        <end position="1002"/>
    </location>
</feature>
<feature type="transmembrane region" description="Helical" evidence="2">
    <location>
        <begin position="389"/>
        <end position="411"/>
    </location>
</feature>
<dbReference type="Gene3D" id="3.30.70.1320">
    <property type="entry name" value="Multidrug efflux transporter AcrB pore domain like"/>
    <property type="match status" value="1"/>
</dbReference>
<dbReference type="Pfam" id="PF00873">
    <property type="entry name" value="ACR_tran"/>
    <property type="match status" value="1"/>
</dbReference>
<dbReference type="PANTHER" id="PTHR32063:SF77">
    <property type="entry name" value="ACR FAMILY TRANSPORT PROTEIN"/>
    <property type="match status" value="1"/>
</dbReference>
<keyword evidence="2" id="KW-1133">Transmembrane helix</keyword>
<sequence length="1049" mass="112308">MALNISAWSIRNPLPSVVFSIILLVLGWVSFTKLAITRLPSADIPVISVAVSQFGAAPAELESQVTKTVEDAVSGVEGVRHITSSITDGLSVTTIQFALETNTDRALNDVKDAVTRVRSNLPQNVTEPLIQRVDVIGLPIVTYAAISPGKTPEQLSYFVDDVVKRALQGVRGVAQVERIGGVEREILVSLDPDRLQAMGLTAVNVSQSLRGTNVDVAGGRAEIGKNDQAIRTLAGAKTLGDLAGTMIPLFGGGEVRLDDLGTVTDTIADRRTFARFNGEPVVALGIKRSKGASDVKVAEAVQKRIDALKAAYPDVDLKVIDTSVEYTNGNYHAAISTLFEGAILAVIIVLLFLRDLRATIIAAISLPLSIFPAFWAMDLLGFSLNLVSFLAITLSTGILVDDAIVEIENIVRHMNMGKSPYRAALEAADEIGLAVIAISLTIIAIFAPASFMSGIAGQFFKQFGITVSVQVFFSLLAARFVTPVLAAYFLKHSTHEEPPPGPILRSYHRIVAWSVKHYFITVLIGLGVFAASIWSITLLPQGFLPAQDSARSLLALELPPGTQLAYTEKVTEDIVARLRKRPEVKSIFVDGGGRVPPGTQEVRRAALIINYTPKDSRDITQRELEFSISQELENVPDIRFWFLDENGLRAISLVVTGVDPNIVNNVASELATQMKRIPTIANVISETSLERPELRIEPRADLAARLGVSTESLSQTIRVATIGDVGPALAKFDVGDRLVPIRVQLEDAARGDLKTLEQLRVPLGERGEKGGVPLSVIADVKLDQGPTSIGRYDRERQATVAADLVGSAALGDATRKIYDLPVMKTLPKGVKVSPSGDAESLNELSEGFATAITAGLMMVYAVLVLLFGTFLQPITILFSLPLSIGGAIAALLVTGKQLTTPVWIGILMLMGIVTKNAIMLVEFAIESIKAGTPREEAMIDAGMKRARPIVMTTIAMAAGMMPSALAVGAGGEFRSPMALAVIGGLIFSTLLSLVFVPAMFMVMDDFGALIWRFAKRLIVHSEDAETDHHGAAPAEARPAATSIARPAAE</sequence>
<feature type="transmembrane region" description="Helical" evidence="2">
    <location>
        <begin position="431"/>
        <end position="451"/>
    </location>
</feature>
<keyword evidence="2" id="KW-0812">Transmembrane</keyword>
<comment type="caution">
    <text evidence="3">The sequence shown here is derived from an EMBL/GenBank/DDBJ whole genome shotgun (WGS) entry which is preliminary data.</text>
</comment>
<dbReference type="EMBL" id="JBGBZN010000002">
    <property type="protein sequence ID" value="MEY9471057.1"/>
    <property type="molecule type" value="Genomic_DNA"/>
</dbReference>
<feature type="region of interest" description="Disordered" evidence="1">
    <location>
        <begin position="1024"/>
        <end position="1049"/>
    </location>
</feature>
<gene>
    <name evidence="3" type="ORF">ABH992_003456</name>
</gene>
<dbReference type="SUPFAM" id="SSF82714">
    <property type="entry name" value="Multidrug efflux transporter AcrB TolC docking domain, DN and DC subdomains"/>
    <property type="match status" value="2"/>
</dbReference>
<accession>A0ABV4GGJ2</accession>
<feature type="transmembrane region" description="Helical" evidence="2">
    <location>
        <begin position="331"/>
        <end position="353"/>
    </location>
</feature>
<feature type="transmembrane region" description="Helical" evidence="2">
    <location>
        <begin position="946"/>
        <end position="965"/>
    </location>
</feature>